<feature type="transmembrane region" description="Helical" evidence="2">
    <location>
        <begin position="37"/>
        <end position="57"/>
    </location>
</feature>
<dbReference type="OrthoDB" id="9812729at2"/>
<feature type="compositionally biased region" description="Basic and acidic residues" evidence="1">
    <location>
        <begin position="197"/>
        <end position="208"/>
    </location>
</feature>
<keyword evidence="5" id="KW-1185">Reference proteome</keyword>
<keyword evidence="2" id="KW-0472">Membrane</keyword>
<reference evidence="5" key="1">
    <citation type="submission" date="2016-10" db="EMBL/GenBank/DDBJ databases">
        <authorList>
            <person name="Varghese N."/>
            <person name="Submissions S."/>
        </authorList>
    </citation>
    <scope>NUCLEOTIDE SEQUENCE [LARGE SCALE GENOMIC DNA]</scope>
    <source>
        <strain evidence="5">DSM 45422</strain>
    </source>
</reference>
<evidence type="ECO:0000259" key="3">
    <source>
        <dbReference type="Pfam" id="PF01882"/>
    </source>
</evidence>
<proteinExistence type="predicted"/>
<dbReference type="PANTHER" id="PTHR34351:SF1">
    <property type="entry name" value="SLR1927 PROTEIN"/>
    <property type="match status" value="1"/>
</dbReference>
<dbReference type="STRING" id="1137993.SAMN05660209_02257"/>
<evidence type="ECO:0000313" key="5">
    <source>
        <dbReference type="Proteomes" id="UP000198921"/>
    </source>
</evidence>
<organism evidence="4 5">
    <name type="scientific">Geodermatophilus africanus</name>
    <dbReference type="NCBI Taxonomy" id="1137993"/>
    <lineage>
        <taxon>Bacteria</taxon>
        <taxon>Bacillati</taxon>
        <taxon>Actinomycetota</taxon>
        <taxon>Actinomycetes</taxon>
        <taxon>Geodermatophilales</taxon>
        <taxon>Geodermatophilaceae</taxon>
        <taxon>Geodermatophilus</taxon>
    </lineage>
</organism>
<evidence type="ECO:0000313" key="4">
    <source>
        <dbReference type="EMBL" id="SDY18864.1"/>
    </source>
</evidence>
<sequence>MAGPVAAALASLTLSGRCLVAAGLTLLLLGVLLGETPLVQVAVFVLALPLLSAVAVARHRFRVASRRTVTPARVPRGQDAEVLLELGNAGRGTGGLWLLAETLPRELGPTPEFVVDRLPGGRTATLHYRVHGGRRGRYRLGPLRLRLVDPFGLVLRSVVGADTATLVVVPRVVPLGPGGPGSGHGGGAGARRSLAVHGEDDVSTRPYRHGDDLRKVHWRATARTGELMVRLEERPWRAQATLLLDTRARAHLIARPQPADRRPAATGSGTAPPDSLEWLVEAAASIGTELIARGATLRLVTEGVELAGASPAAGLGADELLDRLAGVSPSRLAGLGPGLALLTRAAGEGPVVALLGAIGPDEAAELVRVRSGPAADLAVLTDIGSWVEAEGARRRRPVGAAARAELARQQEAAADLLRAGGWQVAVAGAGDTVADVWAELVRPGVLQGGAR</sequence>
<keyword evidence="2" id="KW-0812">Transmembrane</keyword>
<dbReference type="EMBL" id="FNOT01000005">
    <property type="protein sequence ID" value="SDY18864.1"/>
    <property type="molecule type" value="Genomic_DNA"/>
</dbReference>
<dbReference type="Pfam" id="PF01882">
    <property type="entry name" value="DUF58"/>
    <property type="match status" value="1"/>
</dbReference>
<dbReference type="Proteomes" id="UP000198921">
    <property type="component" value="Unassembled WGS sequence"/>
</dbReference>
<dbReference type="InterPro" id="IPR002881">
    <property type="entry name" value="DUF58"/>
</dbReference>
<feature type="compositionally biased region" description="Gly residues" evidence="1">
    <location>
        <begin position="176"/>
        <end position="189"/>
    </location>
</feature>
<dbReference type="PANTHER" id="PTHR34351">
    <property type="entry name" value="SLR1927 PROTEIN-RELATED"/>
    <property type="match status" value="1"/>
</dbReference>
<accession>A0A1H3HVS4</accession>
<gene>
    <name evidence="4" type="ORF">SAMN05660209_02257</name>
</gene>
<feature type="domain" description="DUF58" evidence="3">
    <location>
        <begin position="204"/>
        <end position="248"/>
    </location>
</feature>
<evidence type="ECO:0000256" key="1">
    <source>
        <dbReference type="SAM" id="MobiDB-lite"/>
    </source>
</evidence>
<protein>
    <submittedName>
        <fullName evidence="4">Uncharacterized conserved protein, DUF58 family, contains vWF domain</fullName>
    </submittedName>
</protein>
<feature type="region of interest" description="Disordered" evidence="1">
    <location>
        <begin position="254"/>
        <end position="273"/>
    </location>
</feature>
<name>A0A1H3HVS4_9ACTN</name>
<dbReference type="AlphaFoldDB" id="A0A1H3HVS4"/>
<keyword evidence="2" id="KW-1133">Transmembrane helix</keyword>
<dbReference type="RefSeq" id="WP_091155482.1">
    <property type="nucleotide sequence ID" value="NZ_FNOT01000005.1"/>
</dbReference>
<evidence type="ECO:0000256" key="2">
    <source>
        <dbReference type="SAM" id="Phobius"/>
    </source>
</evidence>
<feature type="region of interest" description="Disordered" evidence="1">
    <location>
        <begin position="176"/>
        <end position="208"/>
    </location>
</feature>